<sequence length="122" mass="14223">MSFVEKTLTDLAKHVFSEKYEFIKGPHKFKGNSGKSWTFDAIVKTKLNTFGLFIRDWKREISITQLRQLHKACIDTNIQGGIMVCNITTDFSREYSTQFGIQLLSRGHLISTLKRRQFQNDF</sequence>
<comment type="caution">
    <text evidence="1">The sequence shown here is derived from an EMBL/GenBank/DDBJ whole genome shotgun (WGS) entry which is preliminary data.</text>
</comment>
<proteinExistence type="predicted"/>
<gene>
    <name evidence="1" type="ORF">LCGC14_0768900</name>
</gene>
<dbReference type="EMBL" id="LAZR01001934">
    <property type="protein sequence ID" value="KKN36907.1"/>
    <property type="molecule type" value="Genomic_DNA"/>
</dbReference>
<reference evidence="1" key="1">
    <citation type="journal article" date="2015" name="Nature">
        <title>Complex archaea that bridge the gap between prokaryotes and eukaryotes.</title>
        <authorList>
            <person name="Spang A."/>
            <person name="Saw J.H."/>
            <person name="Jorgensen S.L."/>
            <person name="Zaremba-Niedzwiedzka K."/>
            <person name="Martijn J."/>
            <person name="Lind A.E."/>
            <person name="van Eijk R."/>
            <person name="Schleper C."/>
            <person name="Guy L."/>
            <person name="Ettema T.J."/>
        </authorList>
    </citation>
    <scope>NUCLEOTIDE SEQUENCE</scope>
</reference>
<protein>
    <recommendedName>
        <fullName evidence="2">Restriction endonuclease type IV Mrr domain-containing protein</fullName>
    </recommendedName>
</protein>
<evidence type="ECO:0008006" key="2">
    <source>
        <dbReference type="Google" id="ProtNLM"/>
    </source>
</evidence>
<organism evidence="1">
    <name type="scientific">marine sediment metagenome</name>
    <dbReference type="NCBI Taxonomy" id="412755"/>
    <lineage>
        <taxon>unclassified sequences</taxon>
        <taxon>metagenomes</taxon>
        <taxon>ecological metagenomes</taxon>
    </lineage>
</organism>
<accession>A0A0F9QIR8</accession>
<dbReference type="AlphaFoldDB" id="A0A0F9QIR8"/>
<name>A0A0F9QIR8_9ZZZZ</name>
<evidence type="ECO:0000313" key="1">
    <source>
        <dbReference type="EMBL" id="KKN36907.1"/>
    </source>
</evidence>